<gene>
    <name evidence="1" type="ORF">PPRIM_AZ9-3.1.T1800002</name>
</gene>
<keyword evidence="2" id="KW-1185">Reference proteome</keyword>
<protein>
    <submittedName>
        <fullName evidence="1">Uncharacterized protein</fullName>
    </submittedName>
</protein>
<comment type="caution">
    <text evidence="1">The sequence shown here is derived from an EMBL/GenBank/DDBJ whole genome shotgun (WGS) entry which is preliminary data.</text>
</comment>
<evidence type="ECO:0000313" key="1">
    <source>
        <dbReference type="EMBL" id="CAD8116749.1"/>
    </source>
</evidence>
<dbReference type="AlphaFoldDB" id="A0A8S1QMB1"/>
<name>A0A8S1QMB1_PARPR</name>
<organism evidence="1 2">
    <name type="scientific">Paramecium primaurelia</name>
    <dbReference type="NCBI Taxonomy" id="5886"/>
    <lineage>
        <taxon>Eukaryota</taxon>
        <taxon>Sar</taxon>
        <taxon>Alveolata</taxon>
        <taxon>Ciliophora</taxon>
        <taxon>Intramacronucleata</taxon>
        <taxon>Oligohymenophorea</taxon>
        <taxon>Peniculida</taxon>
        <taxon>Parameciidae</taxon>
        <taxon>Paramecium</taxon>
    </lineage>
</organism>
<proteinExistence type="predicted"/>
<dbReference type="Proteomes" id="UP000688137">
    <property type="component" value="Unassembled WGS sequence"/>
</dbReference>
<evidence type="ECO:0000313" key="2">
    <source>
        <dbReference type="Proteomes" id="UP000688137"/>
    </source>
</evidence>
<sequence>MQKTSADCLINGINCSTCIDTQNQTTPSCNCVDGYIMNTSTSLCDQCQHPCATCQTTVDYCLTCAATYTIDSNTHTCSCLTSQYEVNVTPQKCQNCTSPCATNCGSCVIGLNQNLKTNQFVCDD</sequence>
<reference evidence="1" key="1">
    <citation type="submission" date="2021-01" db="EMBL/GenBank/DDBJ databases">
        <authorList>
            <consortium name="Genoscope - CEA"/>
            <person name="William W."/>
        </authorList>
    </citation>
    <scope>NUCLEOTIDE SEQUENCE</scope>
</reference>
<dbReference type="EMBL" id="CAJJDM010000189">
    <property type="protein sequence ID" value="CAD8116749.1"/>
    <property type="molecule type" value="Genomic_DNA"/>
</dbReference>
<accession>A0A8S1QMB1</accession>